<dbReference type="RefSeq" id="WP_385876766.1">
    <property type="nucleotide sequence ID" value="NZ_JBHLXE010000070.1"/>
</dbReference>
<comment type="caution">
    <text evidence="1">The sequence shown here is derived from an EMBL/GenBank/DDBJ whole genome shotgun (WGS) entry which is preliminary data.</text>
</comment>
<dbReference type="Proteomes" id="UP001589758">
    <property type="component" value="Unassembled WGS sequence"/>
</dbReference>
<protein>
    <submittedName>
        <fullName evidence="1">Uncharacterized protein</fullName>
    </submittedName>
</protein>
<dbReference type="Gene3D" id="3.30.1130.10">
    <property type="match status" value="1"/>
</dbReference>
<sequence>MDIESSYNGLWIKTITNPHPEISMIQTHIVDLPILCPKSQNPMQGSTLKITYDAKSYLLELFALDKYIKGFIGHQVVRDIEYFVQVVAMDCAKALANEVTVEADIILNTAPPYGLSQKQHIVIKASPQN</sequence>
<reference evidence="1 2" key="1">
    <citation type="submission" date="2024-09" db="EMBL/GenBank/DDBJ databases">
        <authorList>
            <person name="Sun Q."/>
            <person name="Mori K."/>
        </authorList>
    </citation>
    <scope>NUCLEOTIDE SEQUENCE [LARGE SCALE GENOMIC DNA]</scope>
    <source>
        <strain evidence="1 2">CCM 8545</strain>
    </source>
</reference>
<evidence type="ECO:0000313" key="2">
    <source>
        <dbReference type="Proteomes" id="UP001589758"/>
    </source>
</evidence>
<keyword evidence="2" id="KW-1185">Reference proteome</keyword>
<name>A0ABV6C9K3_9GAMM</name>
<proteinExistence type="predicted"/>
<accession>A0ABV6C9K3</accession>
<dbReference type="EMBL" id="JBHLXE010000070">
    <property type="protein sequence ID" value="MFC0179663.1"/>
    <property type="molecule type" value="Genomic_DNA"/>
</dbReference>
<gene>
    <name evidence="1" type="ORF">ACFFIT_06125</name>
</gene>
<dbReference type="InterPro" id="IPR043133">
    <property type="entry name" value="GTP-CH-I_C/QueF"/>
</dbReference>
<evidence type="ECO:0000313" key="1">
    <source>
        <dbReference type="EMBL" id="MFC0179663.1"/>
    </source>
</evidence>
<organism evidence="1 2">
    <name type="scientific">Thorsellia kenyensis</name>
    <dbReference type="NCBI Taxonomy" id="1549888"/>
    <lineage>
        <taxon>Bacteria</taxon>
        <taxon>Pseudomonadati</taxon>
        <taxon>Pseudomonadota</taxon>
        <taxon>Gammaproteobacteria</taxon>
        <taxon>Enterobacterales</taxon>
        <taxon>Thorselliaceae</taxon>
        <taxon>Thorsellia</taxon>
    </lineage>
</organism>